<comment type="cofactor">
    <cofactor evidence="7">
        <name>Zn(2+)</name>
        <dbReference type="ChEBI" id="CHEBI:29105"/>
    </cofactor>
    <text evidence="7">Binds 1 zinc ion per subunit.</text>
</comment>
<organism evidence="11">
    <name type="scientific">Soboliphyme baturini</name>
    <dbReference type="NCBI Taxonomy" id="241478"/>
    <lineage>
        <taxon>Eukaryota</taxon>
        <taxon>Metazoa</taxon>
        <taxon>Ecdysozoa</taxon>
        <taxon>Nematoda</taxon>
        <taxon>Enoplea</taxon>
        <taxon>Dorylaimia</taxon>
        <taxon>Dioctophymatida</taxon>
        <taxon>Dioctophymatoidea</taxon>
        <taxon>Soboliphymatidae</taxon>
        <taxon>Soboliphyme</taxon>
    </lineage>
</organism>
<evidence type="ECO:0000313" key="11">
    <source>
        <dbReference type="WBParaSite" id="SBAD_0000324401-mRNA-1"/>
    </source>
</evidence>
<keyword evidence="4 7" id="KW-0378">Hydrolase</keyword>
<dbReference type="GO" id="GO:0046872">
    <property type="term" value="F:metal ion binding"/>
    <property type="evidence" value="ECO:0007669"/>
    <property type="project" value="UniProtKB-KW"/>
</dbReference>
<gene>
    <name evidence="9" type="ORF">SBAD_LOCUS3098</name>
</gene>
<evidence type="ECO:0000256" key="7">
    <source>
        <dbReference type="RuleBase" id="RU366077"/>
    </source>
</evidence>
<protein>
    <recommendedName>
        <fullName evidence="7">Leishmanolysin-like peptidase</fullName>
        <ecNumber evidence="7">3.4.24.-</ecNumber>
    </recommendedName>
</protein>
<proteinExistence type="inferred from homology"/>
<dbReference type="GO" id="GO:0016020">
    <property type="term" value="C:membrane"/>
    <property type="evidence" value="ECO:0007669"/>
    <property type="project" value="InterPro"/>
</dbReference>
<keyword evidence="8" id="KW-0472">Membrane</keyword>
<name>A0A183IHK3_9BILA</name>
<evidence type="ECO:0000256" key="8">
    <source>
        <dbReference type="SAM" id="Phobius"/>
    </source>
</evidence>
<feature type="transmembrane region" description="Helical" evidence="8">
    <location>
        <begin position="185"/>
        <end position="203"/>
    </location>
</feature>
<dbReference type="AlphaFoldDB" id="A0A183IHK3"/>
<dbReference type="Gene3D" id="2.10.55.10">
    <property type="entry name" value="Leishmanolysin domain 3"/>
    <property type="match status" value="1"/>
</dbReference>
<dbReference type="OrthoDB" id="527990at2759"/>
<dbReference type="Proteomes" id="UP000270296">
    <property type="component" value="Unassembled WGS sequence"/>
</dbReference>
<evidence type="ECO:0000313" key="10">
    <source>
        <dbReference type="Proteomes" id="UP000270296"/>
    </source>
</evidence>
<dbReference type="GO" id="GO:0004222">
    <property type="term" value="F:metalloendopeptidase activity"/>
    <property type="evidence" value="ECO:0007669"/>
    <property type="project" value="UniProtKB-UniRule"/>
</dbReference>
<dbReference type="InterPro" id="IPR001577">
    <property type="entry name" value="Peptidase_M8"/>
</dbReference>
<reference evidence="9 10" key="2">
    <citation type="submission" date="2018-11" db="EMBL/GenBank/DDBJ databases">
        <authorList>
            <consortium name="Pathogen Informatics"/>
        </authorList>
    </citation>
    <scope>NUCLEOTIDE SEQUENCE [LARGE SCALE GENOMIC DNA]</scope>
</reference>
<keyword evidence="5 7" id="KW-0862">Zinc</keyword>
<evidence type="ECO:0000313" key="9">
    <source>
        <dbReference type="EMBL" id="VDO99997.1"/>
    </source>
</evidence>
<keyword evidence="10" id="KW-1185">Reference proteome</keyword>
<evidence type="ECO:0000256" key="5">
    <source>
        <dbReference type="ARBA" id="ARBA00022833"/>
    </source>
</evidence>
<evidence type="ECO:0000256" key="2">
    <source>
        <dbReference type="ARBA" id="ARBA00022670"/>
    </source>
</evidence>
<keyword evidence="8" id="KW-0812">Transmembrane</keyword>
<dbReference type="Pfam" id="PF01457">
    <property type="entry name" value="Peptidase_M8"/>
    <property type="match status" value="1"/>
</dbReference>
<dbReference type="GO" id="GO:0006508">
    <property type="term" value="P:proteolysis"/>
    <property type="evidence" value="ECO:0007669"/>
    <property type="project" value="UniProtKB-KW"/>
</dbReference>
<dbReference type="EC" id="3.4.24.-" evidence="7"/>
<dbReference type="EMBL" id="UZAM01007568">
    <property type="protein sequence ID" value="VDO99997.1"/>
    <property type="molecule type" value="Genomic_DNA"/>
</dbReference>
<comment type="similarity">
    <text evidence="1 7">Belongs to the peptidase M8 family.</text>
</comment>
<evidence type="ECO:0000256" key="6">
    <source>
        <dbReference type="ARBA" id="ARBA00023049"/>
    </source>
</evidence>
<sequence length="204" mass="23123">MKTTCSVNRDSLALCHLIEYQEMLPAEYQNFDHLDGVPEEALVRYGGSVELADYCPYPQEFEWKNAENNQRDSRCSFTANAPGEFSDRHSLKLYTFDSPGTKWCSGGHFCQEGRLWLSLLNGTSVYPCYKAGQLIMIRQVLKHWLHSGTIVCPACAELCENCVSETEPPHAVGDEPKQLICGAETLFFCRSLFIPVLLYLYFLS</sequence>
<evidence type="ECO:0000256" key="1">
    <source>
        <dbReference type="ARBA" id="ARBA00005860"/>
    </source>
</evidence>
<keyword evidence="6 7" id="KW-0482">Metalloprotease</keyword>
<dbReference type="SUPFAM" id="SSF55486">
    <property type="entry name" value="Metalloproteases ('zincins'), catalytic domain"/>
    <property type="match status" value="1"/>
</dbReference>
<dbReference type="GO" id="GO:0007155">
    <property type="term" value="P:cell adhesion"/>
    <property type="evidence" value="ECO:0007669"/>
    <property type="project" value="InterPro"/>
</dbReference>
<keyword evidence="2 7" id="KW-0645">Protease</keyword>
<keyword evidence="3 7" id="KW-0479">Metal-binding</keyword>
<keyword evidence="8" id="KW-1133">Transmembrane helix</keyword>
<accession>A0A183IHK3</accession>
<dbReference type="WBParaSite" id="SBAD_0000324401-mRNA-1">
    <property type="protein sequence ID" value="SBAD_0000324401-mRNA-1"/>
    <property type="gene ID" value="SBAD_0000324401"/>
</dbReference>
<reference evidence="11" key="1">
    <citation type="submission" date="2016-06" db="UniProtKB">
        <authorList>
            <consortium name="WormBaseParasite"/>
        </authorList>
    </citation>
    <scope>IDENTIFICATION</scope>
</reference>
<evidence type="ECO:0000256" key="4">
    <source>
        <dbReference type="ARBA" id="ARBA00022801"/>
    </source>
</evidence>
<evidence type="ECO:0000256" key="3">
    <source>
        <dbReference type="ARBA" id="ARBA00022723"/>
    </source>
</evidence>